<organism evidence="1 2">
    <name type="scientific">Dunaliella salina</name>
    <name type="common">Green alga</name>
    <name type="synonym">Protococcus salinus</name>
    <dbReference type="NCBI Taxonomy" id="3046"/>
    <lineage>
        <taxon>Eukaryota</taxon>
        <taxon>Viridiplantae</taxon>
        <taxon>Chlorophyta</taxon>
        <taxon>core chlorophytes</taxon>
        <taxon>Chlorophyceae</taxon>
        <taxon>CS clade</taxon>
        <taxon>Chlamydomonadales</taxon>
        <taxon>Dunaliellaceae</taxon>
        <taxon>Dunaliella</taxon>
    </lineage>
</organism>
<dbReference type="Proteomes" id="UP000815325">
    <property type="component" value="Unassembled WGS sequence"/>
</dbReference>
<evidence type="ECO:0000313" key="2">
    <source>
        <dbReference type="Proteomes" id="UP000815325"/>
    </source>
</evidence>
<reference evidence="1" key="1">
    <citation type="submission" date="2017-08" db="EMBL/GenBank/DDBJ databases">
        <authorList>
            <person name="Polle J.E."/>
            <person name="Barry K."/>
            <person name="Cushman J."/>
            <person name="Schmutz J."/>
            <person name="Tran D."/>
            <person name="Hathwaick L.T."/>
            <person name="Yim W.C."/>
            <person name="Jenkins J."/>
            <person name="Mckie-Krisberg Z.M."/>
            <person name="Prochnik S."/>
            <person name="Lindquist E."/>
            <person name="Dockter R.B."/>
            <person name="Adam C."/>
            <person name="Molina H."/>
            <person name="Bunkerborg J."/>
            <person name="Jin E."/>
            <person name="Buchheim M."/>
            <person name="Magnuson J."/>
        </authorList>
    </citation>
    <scope>NUCLEOTIDE SEQUENCE</scope>
    <source>
        <strain evidence="1">CCAP 19/18</strain>
    </source>
</reference>
<name>A0ABQ7GUH6_DUNSA</name>
<sequence length="78" mass="8653">MVCPNTVLATSLSQPISHASKPHSFYYASSKISRYSLAAVDRSGRLLLLCKHSKPSLWLIDTSVKLSKVKFVTTPYII</sequence>
<proteinExistence type="predicted"/>
<comment type="caution">
    <text evidence="1">The sequence shown here is derived from an EMBL/GenBank/DDBJ whole genome shotgun (WGS) entry which is preliminary data.</text>
</comment>
<gene>
    <name evidence="1" type="ORF">DUNSADRAFT_3208</name>
</gene>
<evidence type="ECO:0008006" key="3">
    <source>
        <dbReference type="Google" id="ProtNLM"/>
    </source>
</evidence>
<evidence type="ECO:0000313" key="1">
    <source>
        <dbReference type="EMBL" id="KAF5838228.1"/>
    </source>
</evidence>
<protein>
    <recommendedName>
        <fullName evidence="3">Encoded protein</fullName>
    </recommendedName>
</protein>
<dbReference type="EMBL" id="MU069586">
    <property type="protein sequence ID" value="KAF5838228.1"/>
    <property type="molecule type" value="Genomic_DNA"/>
</dbReference>
<accession>A0ABQ7GUH6</accession>
<keyword evidence="2" id="KW-1185">Reference proteome</keyword>